<dbReference type="Pfam" id="PF14110">
    <property type="entry name" value="DUF4282"/>
    <property type="match status" value="1"/>
</dbReference>
<evidence type="ECO:0000256" key="1">
    <source>
        <dbReference type="SAM" id="Phobius"/>
    </source>
</evidence>
<accession>A0A6P2C7E6</accession>
<keyword evidence="1" id="KW-0472">Membrane</keyword>
<keyword evidence="1" id="KW-1133">Transmembrane helix</keyword>
<feature type="transmembrane region" description="Helical" evidence="1">
    <location>
        <begin position="70"/>
        <end position="91"/>
    </location>
</feature>
<dbReference type="AlphaFoldDB" id="A0A6P2C7E6"/>
<evidence type="ECO:0000313" key="2">
    <source>
        <dbReference type="EMBL" id="TVZ07352.1"/>
    </source>
</evidence>
<keyword evidence="3" id="KW-1185">Reference proteome</keyword>
<dbReference type="InterPro" id="IPR025557">
    <property type="entry name" value="DUF4282"/>
</dbReference>
<dbReference type="Proteomes" id="UP000460272">
    <property type="component" value="Unassembled WGS sequence"/>
</dbReference>
<reference evidence="2 3" key="1">
    <citation type="submission" date="2018-11" db="EMBL/GenBank/DDBJ databases">
        <title>Trebonia kvetii gen.nov., sp.nov., a novel acidophilic actinobacterium, and proposal of the new actinobacterial family Treboniaceae fam. nov.</title>
        <authorList>
            <person name="Rapoport D."/>
            <person name="Sagova-Mareckova M."/>
            <person name="Sedlacek I."/>
            <person name="Provaznik J."/>
            <person name="Kralova S."/>
            <person name="Pavlinic D."/>
            <person name="Benes V."/>
            <person name="Kopecky J."/>
        </authorList>
    </citation>
    <scope>NUCLEOTIDE SEQUENCE [LARGE SCALE GENOMIC DNA]</scope>
    <source>
        <strain evidence="2 3">15Tr583</strain>
    </source>
</reference>
<keyword evidence="1" id="KW-0812">Transmembrane</keyword>
<organism evidence="2 3">
    <name type="scientific">Trebonia kvetii</name>
    <dbReference type="NCBI Taxonomy" id="2480626"/>
    <lineage>
        <taxon>Bacteria</taxon>
        <taxon>Bacillati</taxon>
        <taxon>Actinomycetota</taxon>
        <taxon>Actinomycetes</taxon>
        <taxon>Streptosporangiales</taxon>
        <taxon>Treboniaceae</taxon>
        <taxon>Trebonia</taxon>
    </lineage>
</organism>
<proteinExistence type="predicted"/>
<evidence type="ECO:0000313" key="3">
    <source>
        <dbReference type="Proteomes" id="UP000460272"/>
    </source>
</evidence>
<dbReference type="OrthoDB" id="3261033at2"/>
<sequence length="146" mass="15824">MNPGAQAPGQEYQGYQAPGYAPAAGAGVPQWQGIAGVTPAAARPRGEKGFIGSLFDFSFDSFVTPKIIKVLYVLLTIWTLLLGLFFLIIGFRQGGVGGGIAVLIIVEPIFILLTLGVYRVVLEAFMVIFRIHEDTKKIRERAESQP</sequence>
<name>A0A6P2C7E6_9ACTN</name>
<feature type="transmembrane region" description="Helical" evidence="1">
    <location>
        <begin position="97"/>
        <end position="121"/>
    </location>
</feature>
<gene>
    <name evidence="2" type="ORF">EAS64_00695</name>
</gene>
<comment type="caution">
    <text evidence="2">The sequence shown here is derived from an EMBL/GenBank/DDBJ whole genome shotgun (WGS) entry which is preliminary data.</text>
</comment>
<dbReference type="EMBL" id="RPFW01000001">
    <property type="protein sequence ID" value="TVZ07352.1"/>
    <property type="molecule type" value="Genomic_DNA"/>
</dbReference>
<protein>
    <submittedName>
        <fullName evidence="2">DUF4282 domain-containing protein</fullName>
    </submittedName>
</protein>